<gene>
    <name evidence="2" type="ORF">ABE587_00840</name>
</gene>
<accession>A0ABV0C1U6</accession>
<dbReference type="Proteomes" id="UP001400166">
    <property type="component" value="Unassembled WGS sequence"/>
</dbReference>
<dbReference type="RefSeq" id="WP_346469233.1">
    <property type="nucleotide sequence ID" value="NZ_JBDJOF010000001.1"/>
</dbReference>
<dbReference type="SUPFAM" id="SSF51445">
    <property type="entry name" value="(Trans)glycosidases"/>
    <property type="match status" value="1"/>
</dbReference>
<evidence type="ECO:0000259" key="1">
    <source>
        <dbReference type="SMART" id="SM00642"/>
    </source>
</evidence>
<dbReference type="InterPro" id="IPR017853">
    <property type="entry name" value="GH"/>
</dbReference>
<dbReference type="CDD" id="cd11334">
    <property type="entry name" value="AmyAc_TreS"/>
    <property type="match status" value="1"/>
</dbReference>
<name>A0ABV0C1U6_9GAMM</name>
<dbReference type="InterPro" id="IPR045857">
    <property type="entry name" value="O16G_dom_2"/>
</dbReference>
<evidence type="ECO:0000313" key="2">
    <source>
        <dbReference type="EMBL" id="MEN5388385.1"/>
    </source>
</evidence>
<organism evidence="2 3">
    <name type="scientific">Stenotrophomonas hibiscicola</name>
    <dbReference type="NCBI Taxonomy" id="86189"/>
    <lineage>
        <taxon>Bacteria</taxon>
        <taxon>Pseudomonadati</taxon>
        <taxon>Pseudomonadota</taxon>
        <taxon>Gammaproteobacteria</taxon>
        <taxon>Lysobacterales</taxon>
        <taxon>Lysobacteraceae</taxon>
        <taxon>Stenotrophomonas</taxon>
        <taxon>Stenotrophomonas maltophilia group</taxon>
    </lineage>
</organism>
<proteinExistence type="predicted"/>
<sequence length="544" mass="61619">MSRSRLVTLERCWSGPMAVRPLRAIYQVDPYLFRDSNGRGWGTLDGITEKLDYLQWLGISHLWLLPFYCNAGRDGGYDVTDHYRIDPRLGDEAAFQRLVDAAAARDIGIIVELVMQHTASAHPWFVAAQRGDPAWRHWYLWSDHVPDDGLQPMFPPIEASAWTWDAEAGAFNRHMFYRHEPDLELAHAPVREELLRVMTFWMQRGVAGFRVDAAPYMVERARHADPRDDGLWLLEEMRATADAQQPGLPLIGEADVPASRYGDFLCQGRRLSHLLDFHLNNHFFLALARGDASEVARVMAEYGPQAPPHTRIAWLRNNDELDLEQLEPEEREAVMERFAPERGMRIYDRGIRRRLAPMLEGDIAWQGMAWAALLSLGQVPVIRYGEEIGLGDCLELPERNAVRMPMHWHGGPAAGFTDQPRHAWRAPPADGPYGYRTVNVEAQRATPGSLLLRVRELLQQRNAHPVLQQGPHTLDPPSPALLMLRYGEAPHQALALINFGDEPVEVDVPLRGPLNTLVGRGAKLQDRRCYLQGHGYTWLAAEGA</sequence>
<dbReference type="EMBL" id="JBDJOF010000001">
    <property type="protein sequence ID" value="MEN5388385.1"/>
    <property type="molecule type" value="Genomic_DNA"/>
</dbReference>
<dbReference type="PANTHER" id="PTHR10357:SF219">
    <property type="entry name" value="MALTOSE ALPHA-D-GLUCOSYLTRANSFERASE"/>
    <property type="match status" value="1"/>
</dbReference>
<evidence type="ECO:0000313" key="3">
    <source>
        <dbReference type="Proteomes" id="UP001400166"/>
    </source>
</evidence>
<comment type="caution">
    <text evidence="2">The sequence shown here is derived from an EMBL/GenBank/DDBJ whole genome shotgun (WGS) entry which is preliminary data.</text>
</comment>
<dbReference type="Gene3D" id="3.90.400.10">
    <property type="entry name" value="Oligo-1,6-glucosidase, Domain 2"/>
    <property type="match status" value="1"/>
</dbReference>
<dbReference type="Pfam" id="PF00128">
    <property type="entry name" value="Alpha-amylase"/>
    <property type="match status" value="2"/>
</dbReference>
<reference evidence="2 3" key="1">
    <citation type="submission" date="2024-04" db="EMBL/GenBank/DDBJ databases">
        <title>WGS of bacteria from Torrens River.</title>
        <authorList>
            <person name="Wyrsch E.R."/>
            <person name="Drigo B."/>
        </authorList>
    </citation>
    <scope>NUCLEOTIDE SEQUENCE [LARGE SCALE GENOMIC DNA]</scope>
    <source>
        <strain evidence="2 3">TWI153</strain>
    </source>
</reference>
<protein>
    <submittedName>
        <fullName evidence="2">Alpha-amylase family protein</fullName>
    </submittedName>
</protein>
<dbReference type="SMART" id="SM00642">
    <property type="entry name" value="Aamy"/>
    <property type="match status" value="1"/>
</dbReference>
<dbReference type="InterPro" id="IPR006047">
    <property type="entry name" value="GH13_cat_dom"/>
</dbReference>
<dbReference type="PANTHER" id="PTHR10357">
    <property type="entry name" value="ALPHA-AMYLASE FAMILY MEMBER"/>
    <property type="match status" value="1"/>
</dbReference>
<feature type="domain" description="Glycosyl hydrolase family 13 catalytic" evidence="1">
    <location>
        <begin position="27"/>
        <end position="425"/>
    </location>
</feature>
<keyword evidence="3" id="KW-1185">Reference proteome</keyword>
<dbReference type="Gene3D" id="3.20.20.80">
    <property type="entry name" value="Glycosidases"/>
    <property type="match status" value="1"/>
</dbReference>